<evidence type="ECO:0000256" key="1">
    <source>
        <dbReference type="SAM" id="Coils"/>
    </source>
</evidence>
<evidence type="ECO:0000313" key="4">
    <source>
        <dbReference type="Proteomes" id="UP000654075"/>
    </source>
</evidence>
<feature type="region of interest" description="Disordered" evidence="2">
    <location>
        <begin position="419"/>
        <end position="469"/>
    </location>
</feature>
<dbReference type="PANTHER" id="PTHR34491">
    <property type="entry name" value="A-TYPE INCLUSION PROTEIN, PUTATIVE-RELATED"/>
    <property type="match status" value="1"/>
</dbReference>
<feature type="compositionally biased region" description="Basic and acidic residues" evidence="2">
    <location>
        <begin position="30"/>
        <end position="39"/>
    </location>
</feature>
<protein>
    <submittedName>
        <fullName evidence="3">Uncharacterized protein</fullName>
    </submittedName>
</protein>
<keyword evidence="1" id="KW-0175">Coiled coil</keyword>
<proteinExistence type="predicted"/>
<feature type="compositionally biased region" description="Low complexity" evidence="2">
    <location>
        <begin position="40"/>
        <end position="51"/>
    </location>
</feature>
<feature type="coiled-coil region" evidence="1">
    <location>
        <begin position="1290"/>
        <end position="1333"/>
    </location>
</feature>
<name>A0A813GPK7_POLGL</name>
<feature type="region of interest" description="Disordered" evidence="2">
    <location>
        <begin position="752"/>
        <end position="771"/>
    </location>
</feature>
<feature type="region of interest" description="Disordered" evidence="2">
    <location>
        <begin position="293"/>
        <end position="312"/>
    </location>
</feature>
<feature type="compositionally biased region" description="Acidic residues" evidence="2">
    <location>
        <begin position="561"/>
        <end position="577"/>
    </location>
</feature>
<reference evidence="3" key="1">
    <citation type="submission" date="2021-02" db="EMBL/GenBank/DDBJ databases">
        <authorList>
            <person name="Dougan E. K."/>
            <person name="Rhodes N."/>
            <person name="Thang M."/>
            <person name="Chan C."/>
        </authorList>
    </citation>
    <scope>NUCLEOTIDE SEQUENCE</scope>
</reference>
<dbReference type="PANTHER" id="PTHR34491:SF156">
    <property type="entry name" value="KINESIN MOTOR DOMAIN-CONTAINING PROTEIN"/>
    <property type="match status" value="1"/>
</dbReference>
<gene>
    <name evidence="3" type="ORF">PGLA1383_LOCUS43002</name>
</gene>
<dbReference type="EMBL" id="CAJNNV010028885">
    <property type="protein sequence ID" value="CAE8626026.1"/>
    <property type="molecule type" value="Genomic_DNA"/>
</dbReference>
<comment type="caution">
    <text evidence="3">The sequence shown here is derived from an EMBL/GenBank/DDBJ whole genome shotgun (WGS) entry which is preliminary data.</text>
</comment>
<sequence length="2005" mass="219191">MNRGAMPENKRKRWRHDPIAWRQQQQQQELQRHRCEHEPNSLTTGTSSSNGAHSANVAADRGWPQPVPACAAEQIAAVELRVQQARDQADSTIAAVRRVQMNAERQVAGFAAARTRAEELSTQAMRRAARAEVSLEAARAAAAAAIRAASEAARAETAAAVRAANEAARADTAAAIRAAREAAQAEAASAIRLAEEENERIRRNAKSIIQRLKGAPQATEPSFQAMNSAARAFVSATGLMKLPAEQAHAKAQKLRGTLFERIRKGEKLPQMISLQDAQQIISFCDREYDTGDKVKERQPAAPPPRHLLGPGNVAPSTPDGAPQILPGALAAAGARRDEEDVPPHRRGVQPLRCAIRKSPSGVVMNSQRGIQYGPYGPRISQVKVATYKTSGDTLWFLRPGAYVSCDACLKAVPQSRGSLQGASQRSRFAWDEPPNTATDAEVLGTKERRARPEGPCCDQASPSNGCSRPSCEGWVEVGQQDAGAESFGSFVSRARSRSSQSGQEGKNASHNRSGKKVENTDHSPNRGEGEMEDRDRSKESQSEKGINNQERNEKRRRVWQQDEEDTEGQPQDEEDTEGQQQDKEDTEGQQQDEEDIQDQQSDGGSTSVTCCCDRCITLPVRSRVRCVCRLCHKGLAPTFSRAIAAAAAVCQVQGARATAVHAEMMVSSQTTMVIVILMTVLILATMWWTMAGRVRASRVAIVNASPSDERDRKCLNCEALEEEVVALVSIIDRLDDRIEVLENSATRAVEPTQGGGVTAAAKPTQGGGGAAVRKSGRQLIVPPSVRRRLPARNSVGGEQQTCGGMMPTEIEKLAREIVEGVAAMAAKRPPGDPRRWQKAVEENSASAVESDYGHIQPGDAAVPVFVAKTRRGSDSGWPPLAGAAHAMTSDSGWPPLAGAAHAMTRRAATATDSPGGTPHSAACRLRRGKWRQEKTSIQDFGEHVVVPKWRQEKTSIQDFGEHVVVPKNRWTRLGKDADRERGALERLREVPSSVVAGDGPVSANEAQAAGDWLSSATGALACAVRRGFVLDRSRFQAVDIGYVKPAPRAAWRICHGSDVEQDSQRLATMACVTVVDTKCVTRVDTTFSAEVPGVSTLVSSTALQSRDAEFWELVSKASGGQLLVRVLQIRVYHDLLDHRFPGAAFELNEIVDSKAKSASQRALAGEEVEELRAALSSRERDLLNLQGDLTQRVKELSEAVARHSLLHQEADRKLNILRSKTDQERAKYDIHLADLGERMNELDEDVKHEVTNRLTGLEGELMQLRGARLSHVGESQQATQELIMQHHAVEEQLRQQSKAAVQDLEKIVQEQLKRKVEDRLRQVERTLEEQAASIVVNTAQDSRLESLEKDLIASRMQMEWRLEESMGVALSQMKAAGDSAGKSAELAGLFAAKELQRARGLDSVPRDHAAVQADLGERLEASLSNRLHRMEKAVGCSLSPRWYTDGAAANLRPFILLKRSRLEKLVGHKSVDSRLVAFEETSSNLRGNLEETSRRVGGLTEQADDAEALRHQLGDQIGSLLLSQQQAKEERLQLGLAQQAQRQALGEEFGERLGQLEALQRAGRDKGDQLFDEHQALQVADERLAADVSDLKSDARTLVSRVDRMAQTEKLAKDSSERLSRESGAFRVELGEVFSRLTVCETLHGGALADVKKEIGNLSLDAHQLSSQQESIRHQLELQSKTASELSQHTALQLELLRKGEDRLQNRLASAEDFFSQVSDMQKSIPALYEETSAARLRQNSQKEKMEYVESLVTSSSDRLRAELETSKALQSRQSRDLEAVRADTAQHAVILERVTGSERKLSEASKQLEEEFRSLVGRLDQQQSRLGGCESQVVGIAELRRAQQALASGKAVADAGQAALKEHVDYMESKYQGSTESLAAALELAQGQLDQFQGRLMKCEGYVSMISELKKSHSNATCEKAELAANLDALSRHVECASDAKHAKVCKQLDGLRLALEHSVEAGAQQRRDLEATKRSCAELPGALMSRVESRLLELSDFGGGGGH</sequence>
<feature type="compositionally biased region" description="Low complexity" evidence="2">
    <location>
        <begin position="486"/>
        <end position="503"/>
    </location>
</feature>
<feature type="compositionally biased region" description="Basic and acidic residues" evidence="2">
    <location>
        <begin position="515"/>
        <end position="542"/>
    </location>
</feature>
<feature type="region of interest" description="Disordered" evidence="2">
    <location>
        <begin position="1"/>
        <end position="61"/>
    </location>
</feature>
<feature type="region of interest" description="Disordered" evidence="2">
    <location>
        <begin position="486"/>
        <end position="607"/>
    </location>
</feature>
<feature type="coiled-coil region" evidence="1">
    <location>
        <begin position="180"/>
        <end position="211"/>
    </location>
</feature>
<keyword evidence="4" id="KW-1185">Reference proteome</keyword>
<accession>A0A813GPK7</accession>
<feature type="compositionally biased region" description="Acidic residues" evidence="2">
    <location>
        <begin position="584"/>
        <end position="597"/>
    </location>
</feature>
<feature type="coiled-coil region" evidence="1">
    <location>
        <begin position="1792"/>
        <end position="1826"/>
    </location>
</feature>
<evidence type="ECO:0000256" key="2">
    <source>
        <dbReference type="SAM" id="MobiDB-lite"/>
    </source>
</evidence>
<evidence type="ECO:0000313" key="3">
    <source>
        <dbReference type="EMBL" id="CAE8626026.1"/>
    </source>
</evidence>
<organism evidence="3 4">
    <name type="scientific">Polarella glacialis</name>
    <name type="common">Dinoflagellate</name>
    <dbReference type="NCBI Taxonomy" id="89957"/>
    <lineage>
        <taxon>Eukaryota</taxon>
        <taxon>Sar</taxon>
        <taxon>Alveolata</taxon>
        <taxon>Dinophyceae</taxon>
        <taxon>Suessiales</taxon>
        <taxon>Suessiaceae</taxon>
        <taxon>Polarella</taxon>
    </lineage>
</organism>
<dbReference type="Proteomes" id="UP000654075">
    <property type="component" value="Unassembled WGS sequence"/>
</dbReference>